<dbReference type="RefSeq" id="WP_061948074.1">
    <property type="nucleotide sequence ID" value="NZ_LTAO01000010.1"/>
</dbReference>
<keyword evidence="3" id="KW-0157">Chromophore</keyword>
<reference evidence="6" key="1">
    <citation type="submission" date="2016-02" db="EMBL/GenBank/DDBJ databases">
        <title>Genome sequence of Bacillus trypoxylicola KCTC 13244(T).</title>
        <authorList>
            <person name="Jeong H."/>
            <person name="Park S.-H."/>
            <person name="Choi S.-K."/>
        </authorList>
    </citation>
    <scope>NUCLEOTIDE SEQUENCE [LARGE SCALE GENOMIC DNA]</scope>
    <source>
        <strain evidence="6">KCTC 13244</strain>
    </source>
</reference>
<dbReference type="SMART" id="SM00091">
    <property type="entry name" value="PAS"/>
    <property type="match status" value="1"/>
</dbReference>
<dbReference type="InterPro" id="IPR000700">
    <property type="entry name" value="PAS-assoc_C"/>
</dbReference>
<dbReference type="InterPro" id="IPR035965">
    <property type="entry name" value="PAS-like_dom_sf"/>
</dbReference>
<evidence type="ECO:0000313" key="6">
    <source>
        <dbReference type="EMBL" id="KYG33023.1"/>
    </source>
</evidence>
<dbReference type="PANTHER" id="PTHR47429">
    <property type="entry name" value="PROTEIN TWIN LOV 1"/>
    <property type="match status" value="1"/>
</dbReference>
<dbReference type="OrthoDB" id="9812260at2"/>
<dbReference type="PROSITE" id="PS50113">
    <property type="entry name" value="PAC"/>
    <property type="match status" value="1"/>
</dbReference>
<dbReference type="PANTHER" id="PTHR47429:SF2">
    <property type="entry name" value="PROTEIN TWIN LOV 1"/>
    <property type="match status" value="1"/>
</dbReference>
<sequence>MKQMLSNHKVIIEALNYTRAGVLITDPSLKDNPIVYANQGFLDMTGYSMEEIIGKNCRFLQGAETQESDIDKIREGVQKMESVFVELVNYKKDGTKFWNSLSIDALYIAEEERYYFIGVQKDVTDRKKVEEKYIKSVEEVKSLACPIVPLINDIAVIPLIGAMSEKRFNTVFHSTSDYIVKNKTKTLILDVSGLTSLTDFDLDGIIKLRSVLSLLGAEMLLSGLSSHIAMQAIQLQEHFPQDMKTAPSVKALLEQLI</sequence>
<comment type="caution">
    <text evidence="6">The sequence shown here is derived from an EMBL/GenBank/DDBJ whole genome shotgun (WGS) entry which is preliminary data.</text>
</comment>
<dbReference type="CDD" id="cd07041">
    <property type="entry name" value="STAS_RsbR_RsbS_like"/>
    <property type="match status" value="1"/>
</dbReference>
<dbReference type="SMART" id="SM00086">
    <property type="entry name" value="PAC"/>
    <property type="match status" value="1"/>
</dbReference>
<evidence type="ECO:0000256" key="1">
    <source>
        <dbReference type="ARBA" id="ARBA00022630"/>
    </source>
</evidence>
<evidence type="ECO:0000259" key="5">
    <source>
        <dbReference type="PROSITE" id="PS50113"/>
    </source>
</evidence>
<dbReference type="Pfam" id="PF13426">
    <property type="entry name" value="PAS_9"/>
    <property type="match status" value="1"/>
</dbReference>
<dbReference type="SUPFAM" id="SSF52091">
    <property type="entry name" value="SpoIIaa-like"/>
    <property type="match status" value="1"/>
</dbReference>
<organism evidence="6 7">
    <name type="scientific">Alkalihalobacillus trypoxylicola</name>
    <dbReference type="NCBI Taxonomy" id="519424"/>
    <lineage>
        <taxon>Bacteria</taxon>
        <taxon>Bacillati</taxon>
        <taxon>Bacillota</taxon>
        <taxon>Bacilli</taxon>
        <taxon>Bacillales</taxon>
        <taxon>Bacillaceae</taxon>
        <taxon>Alkalihalobacillus</taxon>
    </lineage>
</organism>
<dbReference type="SUPFAM" id="SSF55785">
    <property type="entry name" value="PYP-like sensor domain (PAS domain)"/>
    <property type="match status" value="1"/>
</dbReference>
<dbReference type="InterPro" id="IPR036513">
    <property type="entry name" value="STAS_dom_sf"/>
</dbReference>
<evidence type="ECO:0000256" key="2">
    <source>
        <dbReference type="ARBA" id="ARBA00022643"/>
    </source>
</evidence>
<dbReference type="EMBL" id="LTAO01000010">
    <property type="protein sequence ID" value="KYG33023.1"/>
    <property type="molecule type" value="Genomic_DNA"/>
</dbReference>
<keyword evidence="1" id="KW-0285">Flavoprotein</keyword>
<protein>
    <recommendedName>
        <fullName evidence="8">Biphenyl 2,3-dioxygenase</fullName>
    </recommendedName>
</protein>
<evidence type="ECO:0000259" key="4">
    <source>
        <dbReference type="PROSITE" id="PS50112"/>
    </source>
</evidence>
<feature type="domain" description="PAC" evidence="5">
    <location>
        <begin position="81"/>
        <end position="135"/>
    </location>
</feature>
<dbReference type="Gene3D" id="3.30.450.20">
    <property type="entry name" value="PAS domain"/>
    <property type="match status" value="1"/>
</dbReference>
<accession>A0A162EIY9</accession>
<dbReference type="CDD" id="cd00130">
    <property type="entry name" value="PAS"/>
    <property type="match status" value="1"/>
</dbReference>
<dbReference type="InterPro" id="IPR001610">
    <property type="entry name" value="PAC"/>
</dbReference>
<proteinExistence type="predicted"/>
<dbReference type="AlphaFoldDB" id="A0A162EIY9"/>
<gene>
    <name evidence="6" type="ORF">AZF04_17845</name>
</gene>
<dbReference type="Proteomes" id="UP000075806">
    <property type="component" value="Unassembled WGS sequence"/>
</dbReference>
<feature type="domain" description="PAS" evidence="4">
    <location>
        <begin position="7"/>
        <end position="56"/>
    </location>
</feature>
<dbReference type="Gene3D" id="3.30.750.24">
    <property type="entry name" value="STAS domain"/>
    <property type="match status" value="1"/>
</dbReference>
<name>A0A162EIY9_9BACI</name>
<dbReference type="InterPro" id="IPR000014">
    <property type="entry name" value="PAS"/>
</dbReference>
<dbReference type="NCBIfam" id="TIGR00229">
    <property type="entry name" value="sensory_box"/>
    <property type="match status" value="1"/>
</dbReference>
<evidence type="ECO:0000256" key="3">
    <source>
        <dbReference type="ARBA" id="ARBA00022991"/>
    </source>
</evidence>
<dbReference type="PROSITE" id="PS50112">
    <property type="entry name" value="PAS"/>
    <property type="match status" value="1"/>
</dbReference>
<evidence type="ECO:0000313" key="7">
    <source>
        <dbReference type="Proteomes" id="UP000075806"/>
    </source>
</evidence>
<keyword evidence="7" id="KW-1185">Reference proteome</keyword>
<evidence type="ECO:0008006" key="8">
    <source>
        <dbReference type="Google" id="ProtNLM"/>
    </source>
</evidence>
<keyword evidence="2" id="KW-0288">FMN</keyword>
<dbReference type="STRING" id="519424.AZF04_17845"/>